<keyword evidence="1" id="KW-0812">Transmembrane</keyword>
<dbReference type="AlphaFoldDB" id="A0A449BK53"/>
<feature type="transmembrane region" description="Helical" evidence="1">
    <location>
        <begin position="99"/>
        <end position="115"/>
    </location>
</feature>
<feature type="transmembrane region" description="Helical" evidence="1">
    <location>
        <begin position="224"/>
        <end position="243"/>
    </location>
</feature>
<feature type="transmembrane region" description="Helical" evidence="1">
    <location>
        <begin position="278"/>
        <end position="311"/>
    </location>
</feature>
<keyword evidence="3" id="KW-1185">Reference proteome</keyword>
<protein>
    <recommendedName>
        <fullName evidence="4">DUF1700 domain-containing protein</fullName>
    </recommendedName>
</protein>
<evidence type="ECO:0000256" key="1">
    <source>
        <dbReference type="SAM" id="Phobius"/>
    </source>
</evidence>
<organism evidence="2 3">
    <name type="scientific">Acholeplasma hippikon</name>
    <dbReference type="NCBI Taxonomy" id="264636"/>
    <lineage>
        <taxon>Bacteria</taxon>
        <taxon>Bacillati</taxon>
        <taxon>Mycoplasmatota</taxon>
        <taxon>Mollicutes</taxon>
        <taxon>Acholeplasmatales</taxon>
        <taxon>Acholeplasmataceae</taxon>
        <taxon>Acholeplasma</taxon>
    </lineage>
</organism>
<dbReference type="Pfam" id="PF22564">
    <property type="entry name" value="HAAS"/>
    <property type="match status" value="1"/>
</dbReference>
<keyword evidence="1" id="KW-0472">Membrane</keyword>
<feature type="transmembrane region" description="Helical" evidence="1">
    <location>
        <begin position="249"/>
        <end position="266"/>
    </location>
</feature>
<name>A0A449BK53_9MOLU</name>
<feature type="transmembrane region" description="Helical" evidence="1">
    <location>
        <begin position="145"/>
        <end position="162"/>
    </location>
</feature>
<feature type="transmembrane region" description="Helical" evidence="1">
    <location>
        <begin position="169"/>
        <end position="186"/>
    </location>
</feature>
<feature type="transmembrane region" description="Helical" evidence="1">
    <location>
        <begin position="122"/>
        <end position="139"/>
    </location>
</feature>
<evidence type="ECO:0008006" key="4">
    <source>
        <dbReference type="Google" id="ProtNLM"/>
    </source>
</evidence>
<feature type="transmembrane region" description="Helical" evidence="1">
    <location>
        <begin position="76"/>
        <end position="93"/>
    </location>
</feature>
<evidence type="ECO:0000313" key="2">
    <source>
        <dbReference type="EMBL" id="VEU82846.1"/>
    </source>
</evidence>
<dbReference type="STRING" id="1408416.GCA_000702765_00309"/>
<proteinExistence type="predicted"/>
<dbReference type="Proteomes" id="UP000290909">
    <property type="component" value="Chromosome"/>
</dbReference>
<gene>
    <name evidence="2" type="ORF">NCTC10172_00872</name>
</gene>
<sequence>MSKLVYINSIKQYFKEKNVITKQINSIISDYELLYDEALESGYSHDEIIKKLGTPESIYRSLLADLTHEENPRDKFVALSPFISVIIFFVLGFGFSLWHPGWLVFLSVPLSAILLSRDKEKYYVSSIFFTIIAYFIISYIYPAFYAYGTVIFVIPASLLLISDDKSWKSFSTVGVLFLCALAHQLYGHLTGNWDYTWLIYAVVIIYAIIVGKIKFGFEKNKNDIFMGVFTLVLITGYLLFSLLVDGVWGWSWLVLLLIPVVAIYRSEKFKHPVAYMPFISLWIFFGLGFGFGLWQISWIVFLLIPMVAILTEKK</sequence>
<accession>A0A449BK53</accession>
<dbReference type="EMBL" id="LR215050">
    <property type="protein sequence ID" value="VEU82846.1"/>
    <property type="molecule type" value="Genomic_DNA"/>
</dbReference>
<keyword evidence="1" id="KW-1133">Transmembrane helix</keyword>
<reference evidence="2 3" key="1">
    <citation type="submission" date="2019-01" db="EMBL/GenBank/DDBJ databases">
        <authorList>
            <consortium name="Pathogen Informatics"/>
        </authorList>
    </citation>
    <scope>NUCLEOTIDE SEQUENCE [LARGE SCALE GENOMIC DNA]</scope>
    <source>
        <strain evidence="2 3">NCTC10172</strain>
    </source>
</reference>
<dbReference type="RefSeq" id="WP_035368485.1">
    <property type="nucleotide sequence ID" value="NZ_LR215050.1"/>
</dbReference>
<evidence type="ECO:0000313" key="3">
    <source>
        <dbReference type="Proteomes" id="UP000290909"/>
    </source>
</evidence>
<dbReference type="KEGG" id="ahk:NCTC10172_00872"/>
<feature type="transmembrane region" description="Helical" evidence="1">
    <location>
        <begin position="198"/>
        <end position="217"/>
    </location>
</feature>